<dbReference type="Proteomes" id="UP000000637">
    <property type="component" value="Chromosome"/>
</dbReference>
<feature type="region of interest" description="Disordered" evidence="1">
    <location>
        <begin position="1"/>
        <end position="31"/>
    </location>
</feature>
<reference evidence="2 3" key="1">
    <citation type="journal article" date="2006" name="PLoS Genet.">
        <title>Secrets of soil survival revealed by the genome sequence of Arthrobacter aurescens TC1.</title>
        <authorList>
            <person name="Mongodin E.F."/>
            <person name="Shapir N."/>
            <person name="Daugherty S.C."/>
            <person name="DeBoy R.T."/>
            <person name="Emerson J.B."/>
            <person name="Shvartzbeyn A."/>
            <person name="Radune D."/>
            <person name="Vamathevan J."/>
            <person name="Riggs F."/>
            <person name="Grinberg V."/>
            <person name="Khouri H."/>
            <person name="Wackett L.P."/>
            <person name="Nelson K.E."/>
            <person name="Sadowsky M.J."/>
        </authorList>
    </citation>
    <scope>NUCLEOTIDE SEQUENCE [LARGE SCALE GENOMIC DNA]</scope>
    <source>
        <strain evidence="2 3">TC1</strain>
    </source>
</reference>
<accession>A1RBD9</accession>
<evidence type="ECO:0000313" key="3">
    <source>
        <dbReference type="Proteomes" id="UP000000637"/>
    </source>
</evidence>
<keyword evidence="3" id="KW-1185">Reference proteome</keyword>
<feature type="compositionally biased region" description="Polar residues" evidence="1">
    <location>
        <begin position="21"/>
        <end position="31"/>
    </location>
</feature>
<gene>
    <name evidence="2" type="ordered locus">AAur_3874</name>
</gene>
<protein>
    <submittedName>
        <fullName evidence="2">Uncharacterized protein</fullName>
    </submittedName>
</protein>
<proteinExistence type="predicted"/>
<dbReference type="HOGENOM" id="CLU_3394813_0_0_11"/>
<sequence>MGTAKAGNLPALMNQLRGSRPSGNYTLETTE</sequence>
<evidence type="ECO:0000313" key="2">
    <source>
        <dbReference type="EMBL" id="ABM09878.1"/>
    </source>
</evidence>
<dbReference type="AlphaFoldDB" id="A1RBD9"/>
<name>A1RBD9_PAEAT</name>
<dbReference type="EMBL" id="CP000474">
    <property type="protein sequence ID" value="ABM09878.1"/>
    <property type="molecule type" value="Genomic_DNA"/>
</dbReference>
<dbReference type="KEGG" id="aau:AAur_3874"/>
<evidence type="ECO:0000256" key="1">
    <source>
        <dbReference type="SAM" id="MobiDB-lite"/>
    </source>
</evidence>
<organism evidence="2 3">
    <name type="scientific">Paenarthrobacter aurescens (strain TC1)</name>
    <dbReference type="NCBI Taxonomy" id="290340"/>
    <lineage>
        <taxon>Bacteria</taxon>
        <taxon>Bacillati</taxon>
        <taxon>Actinomycetota</taxon>
        <taxon>Actinomycetes</taxon>
        <taxon>Micrococcales</taxon>
        <taxon>Micrococcaceae</taxon>
        <taxon>Paenarthrobacter</taxon>
    </lineage>
</organism>